<sequence length="245" mass="27914">MGGTGARLAEAARLVVVIDSLDVLSIARKHSVLTYFLAQIDRLLQIPNVTVITACRDFDRKYDRRIAARQWDCELQCPPLDWEADIAPLLDRLGIDSHATDAATRELIRNPRELALFVELARREGSFSVVTGQALAQRYLDTIVRDDPALGEAAMRAIEEMAEVMLKARSLSIPHQRLNASQDILRRLQSLDVVQERRTEDRCHHGRCRWHLREFAVHVRDFTVHADECCFDLTLIGFKVDDALF</sequence>
<evidence type="ECO:0000313" key="2">
    <source>
        <dbReference type="EMBL" id="VFK46067.1"/>
    </source>
</evidence>
<reference evidence="1" key="1">
    <citation type="submission" date="2019-02" db="EMBL/GenBank/DDBJ databases">
        <authorList>
            <person name="Gruber-Vodicka R. H."/>
            <person name="Seah K. B. B."/>
        </authorList>
    </citation>
    <scope>NUCLEOTIDE SEQUENCE</scope>
    <source>
        <strain evidence="3">BECK_S127</strain>
        <strain evidence="2">BECK_S1320</strain>
        <strain evidence="1">BECK_S1321</strain>
    </source>
</reference>
<evidence type="ECO:0000313" key="3">
    <source>
        <dbReference type="EMBL" id="VFK80970.1"/>
    </source>
</evidence>
<gene>
    <name evidence="3" type="ORF">BECKSD772D_GA0070982_11881</name>
    <name evidence="2" type="ORF">BECKSD772E_GA0070983_106618</name>
    <name evidence="1" type="ORF">BECKSD772F_GA0070984_106219</name>
</gene>
<dbReference type="SUPFAM" id="SSF52540">
    <property type="entry name" value="P-loop containing nucleoside triphosphate hydrolases"/>
    <property type="match status" value="1"/>
</dbReference>
<organism evidence="1">
    <name type="scientific">Candidatus Kentrum sp. SD</name>
    <dbReference type="NCBI Taxonomy" id="2126332"/>
    <lineage>
        <taxon>Bacteria</taxon>
        <taxon>Pseudomonadati</taxon>
        <taxon>Pseudomonadota</taxon>
        <taxon>Gammaproteobacteria</taxon>
        <taxon>Candidatus Kentrum</taxon>
    </lineage>
</organism>
<dbReference type="AlphaFoldDB" id="A0A450YGF6"/>
<proteinExistence type="predicted"/>
<evidence type="ECO:0000313" key="1">
    <source>
        <dbReference type="EMBL" id="VFK40555.1"/>
    </source>
</evidence>
<dbReference type="EMBL" id="CAADFR010000062">
    <property type="protein sequence ID" value="VFK40555.1"/>
    <property type="molecule type" value="Genomic_DNA"/>
</dbReference>
<dbReference type="InterPro" id="IPR027417">
    <property type="entry name" value="P-loop_NTPase"/>
</dbReference>
<accession>A0A450YGF6</accession>
<dbReference type="EMBL" id="CAADFU010000066">
    <property type="protein sequence ID" value="VFK46067.1"/>
    <property type="molecule type" value="Genomic_DNA"/>
</dbReference>
<name>A0A450YGF6_9GAMM</name>
<dbReference type="EMBL" id="CAADHB010000188">
    <property type="protein sequence ID" value="VFK80970.1"/>
    <property type="molecule type" value="Genomic_DNA"/>
</dbReference>
<protein>
    <submittedName>
        <fullName evidence="1">Uncharacterized protein</fullName>
    </submittedName>
</protein>